<dbReference type="AlphaFoldDB" id="A0A858ZST3"/>
<name>A0A858ZST3_9BURK</name>
<evidence type="ECO:0000313" key="2">
    <source>
        <dbReference type="Proteomes" id="UP000500755"/>
    </source>
</evidence>
<protein>
    <submittedName>
        <fullName evidence="1">Uncharacterized protein</fullName>
    </submittedName>
</protein>
<proteinExistence type="predicted"/>
<sequence>MLEKQNAECVGNYVVTPLIKSTNAGVAASVSIRRGMYDRIFRFAPHFACDAQAVQYALAQGRSMVLQGQLG</sequence>
<reference evidence="1 2" key="1">
    <citation type="submission" date="2020-05" db="EMBL/GenBank/DDBJ databases">
        <title>Complete genome sequence of Alicycliphilus denitrificans DP3.</title>
        <authorList>
            <person name="Chen X."/>
        </authorList>
    </citation>
    <scope>NUCLEOTIDE SEQUENCE [LARGE SCALE GENOMIC DNA]</scope>
    <source>
        <strain evidence="1 2">DP3</strain>
    </source>
</reference>
<dbReference type="RefSeq" id="WP_013518198.1">
    <property type="nucleotide sequence ID" value="NZ_CP051298.1"/>
</dbReference>
<organism evidence="1 2">
    <name type="scientific">Alicycliphilus denitrificans</name>
    <dbReference type="NCBI Taxonomy" id="179636"/>
    <lineage>
        <taxon>Bacteria</taxon>
        <taxon>Pseudomonadati</taxon>
        <taxon>Pseudomonadota</taxon>
        <taxon>Betaproteobacteria</taxon>
        <taxon>Burkholderiales</taxon>
        <taxon>Comamonadaceae</taxon>
        <taxon>Alicycliphilus</taxon>
    </lineage>
</organism>
<accession>A0A858ZST3</accession>
<evidence type="ECO:0000313" key="1">
    <source>
        <dbReference type="EMBL" id="QKD43379.1"/>
    </source>
</evidence>
<dbReference type="Proteomes" id="UP000500755">
    <property type="component" value="Chromosome"/>
</dbReference>
<gene>
    <name evidence="1" type="ORF">HF896_07040</name>
</gene>
<dbReference type="OMA" id="FPCDAQA"/>
<dbReference type="EMBL" id="CP051298">
    <property type="protein sequence ID" value="QKD43379.1"/>
    <property type="molecule type" value="Genomic_DNA"/>
</dbReference>